<organism evidence="1 2">
    <name type="scientific">Alteribacillus bidgolensis</name>
    <dbReference type="NCBI Taxonomy" id="930129"/>
    <lineage>
        <taxon>Bacteria</taxon>
        <taxon>Bacillati</taxon>
        <taxon>Bacillota</taxon>
        <taxon>Bacilli</taxon>
        <taxon>Bacillales</taxon>
        <taxon>Bacillaceae</taxon>
        <taxon>Alteribacillus</taxon>
    </lineage>
</organism>
<dbReference type="RefSeq" id="WP_091586207.1">
    <property type="nucleotide sequence ID" value="NZ_FNDU01000008.1"/>
</dbReference>
<evidence type="ECO:0000313" key="2">
    <source>
        <dbReference type="Proteomes" id="UP000199017"/>
    </source>
</evidence>
<dbReference type="EMBL" id="FNDU01000008">
    <property type="protein sequence ID" value="SDI53592.1"/>
    <property type="molecule type" value="Genomic_DNA"/>
</dbReference>
<evidence type="ECO:0000313" key="1">
    <source>
        <dbReference type="EMBL" id="SDI53592.1"/>
    </source>
</evidence>
<accession>A0A1G8LD21</accession>
<sequence length="74" mass="8785">MYVGRDFSELVMTSKKNWTDKELAHFHESFQQILPYLNSEGGMIYREIMEEIKNRHSFHLNEASLERGSTIHPE</sequence>
<keyword evidence="2" id="KW-1185">Reference proteome</keyword>
<protein>
    <recommendedName>
        <fullName evidence="3">YfhS protein</fullName>
    </recommendedName>
</protein>
<gene>
    <name evidence="1" type="ORF">SAMN05216352_108243</name>
</gene>
<dbReference type="OrthoDB" id="2691543at2"/>
<evidence type="ECO:0008006" key="3">
    <source>
        <dbReference type="Google" id="ProtNLM"/>
    </source>
</evidence>
<reference evidence="1 2" key="1">
    <citation type="submission" date="2016-10" db="EMBL/GenBank/DDBJ databases">
        <authorList>
            <person name="de Groot N.N."/>
        </authorList>
    </citation>
    <scope>NUCLEOTIDE SEQUENCE [LARGE SCALE GENOMIC DNA]</scope>
    <source>
        <strain evidence="2">P4B,CCM 7963,CECT 7998,DSM 25260,IBRC-M 10614,KCTC 13821</strain>
    </source>
</reference>
<name>A0A1G8LD21_9BACI</name>
<proteinExistence type="predicted"/>
<dbReference type="STRING" id="930129.SAMN05216352_108243"/>
<dbReference type="Proteomes" id="UP000199017">
    <property type="component" value="Unassembled WGS sequence"/>
</dbReference>
<dbReference type="AlphaFoldDB" id="A0A1G8LD21"/>